<feature type="compositionally biased region" description="Basic and acidic residues" evidence="1">
    <location>
        <begin position="252"/>
        <end position="263"/>
    </location>
</feature>
<evidence type="ECO:0000313" key="2">
    <source>
        <dbReference type="EMBL" id="OAG06968.1"/>
    </source>
</evidence>
<dbReference type="SUPFAM" id="SSF57903">
    <property type="entry name" value="FYVE/PHD zinc finger"/>
    <property type="match status" value="1"/>
</dbReference>
<feature type="region of interest" description="Disordered" evidence="1">
    <location>
        <begin position="221"/>
        <end position="310"/>
    </location>
</feature>
<reference evidence="2 3" key="1">
    <citation type="submission" date="2016-05" db="EMBL/GenBank/DDBJ databases">
        <title>Comparative analysis of secretome profiles of manganese(II)-oxidizing ascomycete fungi.</title>
        <authorList>
            <consortium name="DOE Joint Genome Institute"/>
            <person name="Zeiner C.A."/>
            <person name="Purvine S.O."/>
            <person name="Zink E.M."/>
            <person name="Wu S."/>
            <person name="Pasa-Tolic L."/>
            <person name="Chaput D.L."/>
            <person name="Haridas S."/>
            <person name="Grigoriev I.V."/>
            <person name="Santelli C.M."/>
            <person name="Hansel C.M."/>
        </authorList>
    </citation>
    <scope>NUCLEOTIDE SEQUENCE [LARGE SCALE GENOMIC DNA]</scope>
    <source>
        <strain evidence="2 3">AP3s5-JAC2a</strain>
    </source>
</reference>
<dbReference type="Proteomes" id="UP000077069">
    <property type="component" value="Unassembled WGS sequence"/>
</dbReference>
<dbReference type="AlphaFoldDB" id="A0A177CJC7"/>
<dbReference type="InterPro" id="IPR011011">
    <property type="entry name" value="Znf_FYVE_PHD"/>
</dbReference>
<dbReference type="InterPro" id="IPR013083">
    <property type="entry name" value="Znf_RING/FYVE/PHD"/>
</dbReference>
<feature type="compositionally biased region" description="Basic residues" evidence="1">
    <location>
        <begin position="375"/>
        <end position="387"/>
    </location>
</feature>
<dbReference type="Gene3D" id="3.30.40.10">
    <property type="entry name" value="Zinc/RING finger domain, C3HC4 (zinc finger)"/>
    <property type="match status" value="1"/>
</dbReference>
<dbReference type="STRING" id="1460663.A0A177CJC7"/>
<dbReference type="RefSeq" id="XP_018037333.1">
    <property type="nucleotide sequence ID" value="XM_018184798.1"/>
</dbReference>
<feature type="region of interest" description="Disordered" evidence="1">
    <location>
        <begin position="1"/>
        <end position="34"/>
    </location>
</feature>
<evidence type="ECO:0000313" key="3">
    <source>
        <dbReference type="Proteomes" id="UP000077069"/>
    </source>
</evidence>
<dbReference type="GeneID" id="28768284"/>
<keyword evidence="3" id="KW-1185">Reference proteome</keyword>
<feature type="region of interest" description="Disordered" evidence="1">
    <location>
        <begin position="372"/>
        <end position="408"/>
    </location>
</feature>
<proteinExistence type="predicted"/>
<sequence length="408" mass="44191">MAQPTTFQAEREAPPAREDTPAQASPAGDLMQGKQNTTTFDLTGIPEICPSFEIPPEPTTSDFEDDTVASSASNVDIQAAVVQVIKPEMEVADAHWSPLASPAETIAFEYGTPSFGLYLTLTNPPVPAVTYRVQLNTSLAQAQSDMKLLVTNELMKAQAHGIAEDLKFDIDVRKIDIVNEKGAILSYEILQGTFTEGGFTSIMERDGRVIDGESYTRKMFEKAAQETSSIKSPQDNSTELDAPSTPASDSPRANRIESYHKTPEQQTPTPVALYSPIKKREPDADDTTSPPSKKLRPTPPESTQEPAGQEEIFCRCKQPDDGTDMLGCDGDACVNGGWVHKDCFLEIDSPPVADGGESKWYCPDCDPAAFEPSTGKRKGDKKGKAVKKGGVEKKKGKGGAANRRNMSR</sequence>
<dbReference type="OrthoDB" id="436852at2759"/>
<name>A0A177CJC7_9PLEO</name>
<feature type="compositionally biased region" description="Polar residues" evidence="1">
    <location>
        <begin position="225"/>
        <end position="239"/>
    </location>
</feature>
<gene>
    <name evidence="2" type="ORF">CC84DRAFT_1258189</name>
</gene>
<protein>
    <recommendedName>
        <fullName evidence="4">PHD-type domain-containing protein</fullName>
    </recommendedName>
</protein>
<dbReference type="InParanoid" id="A0A177CJC7"/>
<dbReference type="EMBL" id="KV441551">
    <property type="protein sequence ID" value="OAG06968.1"/>
    <property type="molecule type" value="Genomic_DNA"/>
</dbReference>
<accession>A0A177CJC7</accession>
<organism evidence="2 3">
    <name type="scientific">Paraphaeosphaeria sporulosa</name>
    <dbReference type="NCBI Taxonomy" id="1460663"/>
    <lineage>
        <taxon>Eukaryota</taxon>
        <taxon>Fungi</taxon>
        <taxon>Dikarya</taxon>
        <taxon>Ascomycota</taxon>
        <taxon>Pezizomycotina</taxon>
        <taxon>Dothideomycetes</taxon>
        <taxon>Pleosporomycetidae</taxon>
        <taxon>Pleosporales</taxon>
        <taxon>Massarineae</taxon>
        <taxon>Didymosphaeriaceae</taxon>
        <taxon>Paraphaeosphaeria</taxon>
    </lineage>
</organism>
<evidence type="ECO:0000256" key="1">
    <source>
        <dbReference type="SAM" id="MobiDB-lite"/>
    </source>
</evidence>
<evidence type="ECO:0008006" key="4">
    <source>
        <dbReference type="Google" id="ProtNLM"/>
    </source>
</evidence>
<feature type="compositionally biased region" description="Basic and acidic residues" evidence="1">
    <location>
        <begin position="9"/>
        <end position="20"/>
    </location>
</feature>